<dbReference type="PANTHER" id="PTHR11783">
    <property type="entry name" value="SULFOTRANSFERASE SULT"/>
    <property type="match status" value="1"/>
</dbReference>
<name>A0ABR2LHZ5_9ASPA</name>
<gene>
    <name evidence="5" type="primary">SOT5</name>
    <name evidence="5" type="ORF">KSP40_PGU007295</name>
</gene>
<feature type="domain" description="Sulfotransferase" evidence="4">
    <location>
        <begin position="59"/>
        <end position="323"/>
    </location>
</feature>
<accession>A0ABR2LHZ5</accession>
<sequence>MKMSKVSLEEDERNKRQAFIDTPHFFLHNRKLCNYKGFWLPEKAVTNVELLSEGFTPRPTDVFIASLPKCGMTWLKGLAFATLNRTNYSPLTSIPHPLLTLNPHDCVPFLELTIQGLNLSYVESMPSPRLLSFHLTPSMLPTSITDAFSNCRIIYVCRETKDVFTSSWHFYQTLMESVGMKSPLIDHFFESFCGGRVPYGPIWEHVLEYWRESQQKPNKVLFLRYEEMIEDPRRILKMIAQFMGCEFSKEEENMGLVDKLVELCDFNRLSNTEENKHGCIIGHNLNIKKSLLFRKGLVGDWANLLTPEMAQRLDEITDEITQEKFNGSGLNF</sequence>
<proteinExistence type="inferred from homology"/>
<dbReference type="InterPro" id="IPR000863">
    <property type="entry name" value="Sulfotransferase_dom"/>
</dbReference>
<dbReference type="InterPro" id="IPR027417">
    <property type="entry name" value="P-loop_NTPase"/>
</dbReference>
<evidence type="ECO:0000256" key="3">
    <source>
        <dbReference type="RuleBase" id="RU361155"/>
    </source>
</evidence>
<evidence type="ECO:0000259" key="4">
    <source>
        <dbReference type="Pfam" id="PF00685"/>
    </source>
</evidence>
<dbReference type="EMBL" id="JBBWWR010000020">
    <property type="protein sequence ID" value="KAK8940209.1"/>
    <property type="molecule type" value="Genomic_DNA"/>
</dbReference>
<evidence type="ECO:0000256" key="1">
    <source>
        <dbReference type="ARBA" id="ARBA00005771"/>
    </source>
</evidence>
<keyword evidence="6" id="KW-1185">Reference proteome</keyword>
<dbReference type="SUPFAM" id="SSF52540">
    <property type="entry name" value="P-loop containing nucleoside triphosphate hydrolases"/>
    <property type="match status" value="1"/>
</dbReference>
<keyword evidence="2 3" id="KW-0808">Transferase</keyword>
<comment type="caution">
    <text evidence="5">The sequence shown here is derived from an EMBL/GenBank/DDBJ whole genome shotgun (WGS) entry which is preliminary data.</text>
</comment>
<evidence type="ECO:0000313" key="5">
    <source>
        <dbReference type="EMBL" id="KAK8940209.1"/>
    </source>
</evidence>
<comment type="similarity">
    <text evidence="1 3">Belongs to the sulfotransferase 1 family.</text>
</comment>
<evidence type="ECO:0000256" key="2">
    <source>
        <dbReference type="ARBA" id="ARBA00022679"/>
    </source>
</evidence>
<dbReference type="Pfam" id="PF00685">
    <property type="entry name" value="Sulfotransfer_1"/>
    <property type="match status" value="1"/>
</dbReference>
<dbReference type="Gene3D" id="3.40.50.300">
    <property type="entry name" value="P-loop containing nucleotide triphosphate hydrolases"/>
    <property type="match status" value="1"/>
</dbReference>
<protein>
    <recommendedName>
        <fullName evidence="3">Sulfotransferase</fullName>
        <ecNumber evidence="3">2.8.2.-</ecNumber>
    </recommendedName>
</protein>
<reference evidence="5 6" key="1">
    <citation type="journal article" date="2022" name="Nat. Plants">
        <title>Genomes of leafy and leafless Platanthera orchids illuminate the evolution of mycoheterotrophy.</title>
        <authorList>
            <person name="Li M.H."/>
            <person name="Liu K.W."/>
            <person name="Li Z."/>
            <person name="Lu H.C."/>
            <person name="Ye Q.L."/>
            <person name="Zhang D."/>
            <person name="Wang J.Y."/>
            <person name="Li Y.F."/>
            <person name="Zhong Z.M."/>
            <person name="Liu X."/>
            <person name="Yu X."/>
            <person name="Liu D.K."/>
            <person name="Tu X.D."/>
            <person name="Liu B."/>
            <person name="Hao Y."/>
            <person name="Liao X.Y."/>
            <person name="Jiang Y.T."/>
            <person name="Sun W.H."/>
            <person name="Chen J."/>
            <person name="Chen Y.Q."/>
            <person name="Ai Y."/>
            <person name="Zhai J.W."/>
            <person name="Wu S.S."/>
            <person name="Zhou Z."/>
            <person name="Hsiao Y.Y."/>
            <person name="Wu W.L."/>
            <person name="Chen Y.Y."/>
            <person name="Lin Y.F."/>
            <person name="Hsu J.L."/>
            <person name="Li C.Y."/>
            <person name="Wang Z.W."/>
            <person name="Zhao X."/>
            <person name="Zhong W.Y."/>
            <person name="Ma X.K."/>
            <person name="Ma L."/>
            <person name="Huang J."/>
            <person name="Chen G.Z."/>
            <person name="Huang M.Z."/>
            <person name="Huang L."/>
            <person name="Peng D.H."/>
            <person name="Luo Y.B."/>
            <person name="Zou S.Q."/>
            <person name="Chen S.P."/>
            <person name="Lan S."/>
            <person name="Tsai W.C."/>
            <person name="Van de Peer Y."/>
            <person name="Liu Z.J."/>
        </authorList>
    </citation>
    <scope>NUCLEOTIDE SEQUENCE [LARGE SCALE GENOMIC DNA]</scope>
    <source>
        <strain evidence="5">Lor288</strain>
    </source>
</reference>
<organism evidence="5 6">
    <name type="scientific">Platanthera guangdongensis</name>
    <dbReference type="NCBI Taxonomy" id="2320717"/>
    <lineage>
        <taxon>Eukaryota</taxon>
        <taxon>Viridiplantae</taxon>
        <taxon>Streptophyta</taxon>
        <taxon>Embryophyta</taxon>
        <taxon>Tracheophyta</taxon>
        <taxon>Spermatophyta</taxon>
        <taxon>Magnoliopsida</taxon>
        <taxon>Liliopsida</taxon>
        <taxon>Asparagales</taxon>
        <taxon>Orchidaceae</taxon>
        <taxon>Orchidoideae</taxon>
        <taxon>Orchideae</taxon>
        <taxon>Orchidinae</taxon>
        <taxon>Platanthera</taxon>
    </lineage>
</organism>
<evidence type="ECO:0000313" key="6">
    <source>
        <dbReference type="Proteomes" id="UP001412067"/>
    </source>
</evidence>
<dbReference type="Proteomes" id="UP001412067">
    <property type="component" value="Unassembled WGS sequence"/>
</dbReference>
<dbReference type="EC" id="2.8.2.-" evidence="3"/>